<accession>A0A3N4JIF8</accession>
<evidence type="ECO:0000256" key="1">
    <source>
        <dbReference type="SAM" id="Phobius"/>
    </source>
</evidence>
<keyword evidence="3" id="KW-1185">Reference proteome</keyword>
<protein>
    <submittedName>
        <fullName evidence="2">Uncharacterized protein</fullName>
    </submittedName>
</protein>
<sequence>MFYIIFTRAFRHRYVLHIIHPHLLLRYLISTHTFYSPTPPGYSVSPTPFVVLFAFLPTPFRESFNLLPHYLVCKAFFLSLYNVGYLLFSLFHP</sequence>
<keyword evidence="1" id="KW-1133">Transmembrane helix</keyword>
<dbReference type="EMBL" id="ML120399">
    <property type="protein sequence ID" value="RPA98046.1"/>
    <property type="molecule type" value="Genomic_DNA"/>
</dbReference>
<name>A0A3N4JIF8_9PEZI</name>
<evidence type="ECO:0000313" key="2">
    <source>
        <dbReference type="EMBL" id="RPA98046.1"/>
    </source>
</evidence>
<dbReference type="AlphaFoldDB" id="A0A3N4JIF8"/>
<feature type="transmembrane region" description="Helical" evidence="1">
    <location>
        <begin position="70"/>
        <end position="91"/>
    </location>
</feature>
<evidence type="ECO:0000313" key="3">
    <source>
        <dbReference type="Proteomes" id="UP000276215"/>
    </source>
</evidence>
<gene>
    <name evidence="2" type="ORF">L873DRAFT_1066607</name>
</gene>
<keyword evidence="1" id="KW-0472">Membrane</keyword>
<organism evidence="2 3">
    <name type="scientific">Choiromyces venosus 120613-1</name>
    <dbReference type="NCBI Taxonomy" id="1336337"/>
    <lineage>
        <taxon>Eukaryota</taxon>
        <taxon>Fungi</taxon>
        <taxon>Dikarya</taxon>
        <taxon>Ascomycota</taxon>
        <taxon>Pezizomycotina</taxon>
        <taxon>Pezizomycetes</taxon>
        <taxon>Pezizales</taxon>
        <taxon>Tuberaceae</taxon>
        <taxon>Choiromyces</taxon>
    </lineage>
</organism>
<keyword evidence="1" id="KW-0812">Transmembrane</keyword>
<proteinExistence type="predicted"/>
<reference evidence="2 3" key="1">
    <citation type="journal article" date="2018" name="Nat. Ecol. Evol.">
        <title>Pezizomycetes genomes reveal the molecular basis of ectomycorrhizal truffle lifestyle.</title>
        <authorList>
            <person name="Murat C."/>
            <person name="Payen T."/>
            <person name="Noel B."/>
            <person name="Kuo A."/>
            <person name="Morin E."/>
            <person name="Chen J."/>
            <person name="Kohler A."/>
            <person name="Krizsan K."/>
            <person name="Balestrini R."/>
            <person name="Da Silva C."/>
            <person name="Montanini B."/>
            <person name="Hainaut M."/>
            <person name="Levati E."/>
            <person name="Barry K.W."/>
            <person name="Belfiori B."/>
            <person name="Cichocki N."/>
            <person name="Clum A."/>
            <person name="Dockter R.B."/>
            <person name="Fauchery L."/>
            <person name="Guy J."/>
            <person name="Iotti M."/>
            <person name="Le Tacon F."/>
            <person name="Lindquist E.A."/>
            <person name="Lipzen A."/>
            <person name="Malagnac F."/>
            <person name="Mello A."/>
            <person name="Molinier V."/>
            <person name="Miyauchi S."/>
            <person name="Poulain J."/>
            <person name="Riccioni C."/>
            <person name="Rubini A."/>
            <person name="Sitrit Y."/>
            <person name="Splivallo R."/>
            <person name="Traeger S."/>
            <person name="Wang M."/>
            <person name="Zifcakova L."/>
            <person name="Wipf D."/>
            <person name="Zambonelli A."/>
            <person name="Paolocci F."/>
            <person name="Nowrousian M."/>
            <person name="Ottonello S."/>
            <person name="Baldrian P."/>
            <person name="Spatafora J.W."/>
            <person name="Henrissat B."/>
            <person name="Nagy L.G."/>
            <person name="Aury J.M."/>
            <person name="Wincker P."/>
            <person name="Grigoriev I.V."/>
            <person name="Bonfante P."/>
            <person name="Martin F.M."/>
        </authorList>
    </citation>
    <scope>NUCLEOTIDE SEQUENCE [LARGE SCALE GENOMIC DNA]</scope>
    <source>
        <strain evidence="2 3">120613-1</strain>
    </source>
</reference>
<dbReference type="Proteomes" id="UP000276215">
    <property type="component" value="Unassembled WGS sequence"/>
</dbReference>